<proteinExistence type="predicted"/>
<feature type="compositionally biased region" description="Basic and acidic residues" evidence="1">
    <location>
        <begin position="61"/>
        <end position="74"/>
    </location>
</feature>
<feature type="region of interest" description="Disordered" evidence="1">
    <location>
        <begin position="47"/>
        <end position="88"/>
    </location>
</feature>
<accession>A0AAE1JUS9</accession>
<feature type="compositionally biased region" description="Polar residues" evidence="1">
    <location>
        <begin position="78"/>
        <end position="88"/>
    </location>
</feature>
<evidence type="ECO:0000256" key="1">
    <source>
        <dbReference type="SAM" id="MobiDB-lite"/>
    </source>
</evidence>
<protein>
    <submittedName>
        <fullName evidence="2">Uncharacterized protein</fullName>
    </submittedName>
</protein>
<reference evidence="2" key="1">
    <citation type="submission" date="2023-10" db="EMBL/GenBank/DDBJ databases">
        <title>Chromosome-level genome of the transformable northern wattle, Acacia crassicarpa.</title>
        <authorList>
            <person name="Massaro I."/>
            <person name="Sinha N.R."/>
            <person name="Poethig S."/>
            <person name="Leichty A.R."/>
        </authorList>
    </citation>
    <scope>NUCLEOTIDE SEQUENCE</scope>
    <source>
        <strain evidence="2">Acra3RX</strain>
        <tissue evidence="2">Leaf</tissue>
    </source>
</reference>
<name>A0AAE1JUS9_9FABA</name>
<dbReference type="Proteomes" id="UP001293593">
    <property type="component" value="Unassembled WGS sequence"/>
</dbReference>
<dbReference type="AlphaFoldDB" id="A0AAE1JUS9"/>
<dbReference type="EMBL" id="JAWXYG010000004">
    <property type="protein sequence ID" value="KAK4276003.1"/>
    <property type="molecule type" value="Genomic_DNA"/>
</dbReference>
<gene>
    <name evidence="2" type="ORF">QN277_019006</name>
</gene>
<comment type="caution">
    <text evidence="2">The sequence shown here is derived from an EMBL/GenBank/DDBJ whole genome shotgun (WGS) entry which is preliminary data.</text>
</comment>
<keyword evidence="3" id="KW-1185">Reference proteome</keyword>
<evidence type="ECO:0000313" key="2">
    <source>
        <dbReference type="EMBL" id="KAK4276003.1"/>
    </source>
</evidence>
<evidence type="ECO:0000313" key="3">
    <source>
        <dbReference type="Proteomes" id="UP001293593"/>
    </source>
</evidence>
<sequence>MCKDPPFRSPSAISISSPPLSHFVGPSHHLCPSRPALPPALALRLLQCPPSSDSSPFPPESNDHTRASNTRDDEAYADSTSVPNEGQG</sequence>
<organism evidence="2 3">
    <name type="scientific">Acacia crassicarpa</name>
    <name type="common">northern wattle</name>
    <dbReference type="NCBI Taxonomy" id="499986"/>
    <lineage>
        <taxon>Eukaryota</taxon>
        <taxon>Viridiplantae</taxon>
        <taxon>Streptophyta</taxon>
        <taxon>Embryophyta</taxon>
        <taxon>Tracheophyta</taxon>
        <taxon>Spermatophyta</taxon>
        <taxon>Magnoliopsida</taxon>
        <taxon>eudicotyledons</taxon>
        <taxon>Gunneridae</taxon>
        <taxon>Pentapetalae</taxon>
        <taxon>rosids</taxon>
        <taxon>fabids</taxon>
        <taxon>Fabales</taxon>
        <taxon>Fabaceae</taxon>
        <taxon>Caesalpinioideae</taxon>
        <taxon>mimosoid clade</taxon>
        <taxon>Acacieae</taxon>
        <taxon>Acacia</taxon>
    </lineage>
</organism>